<gene>
    <name evidence="1" type="ORF">ABVK25_007477</name>
</gene>
<name>A0ABR4B364_9LECA</name>
<proteinExistence type="predicted"/>
<comment type="caution">
    <text evidence="1">The sequence shown here is derived from an EMBL/GenBank/DDBJ whole genome shotgun (WGS) entry which is preliminary data.</text>
</comment>
<organism evidence="1 2">
    <name type="scientific">Lepraria finkii</name>
    <dbReference type="NCBI Taxonomy" id="1340010"/>
    <lineage>
        <taxon>Eukaryota</taxon>
        <taxon>Fungi</taxon>
        <taxon>Dikarya</taxon>
        <taxon>Ascomycota</taxon>
        <taxon>Pezizomycotina</taxon>
        <taxon>Lecanoromycetes</taxon>
        <taxon>OSLEUM clade</taxon>
        <taxon>Lecanoromycetidae</taxon>
        <taxon>Lecanorales</taxon>
        <taxon>Lecanorineae</taxon>
        <taxon>Stereocaulaceae</taxon>
        <taxon>Lepraria</taxon>
    </lineage>
</organism>
<dbReference type="EMBL" id="JBHFEH010000028">
    <property type="protein sequence ID" value="KAL2052318.1"/>
    <property type="molecule type" value="Genomic_DNA"/>
</dbReference>
<evidence type="ECO:0000313" key="2">
    <source>
        <dbReference type="Proteomes" id="UP001590951"/>
    </source>
</evidence>
<evidence type="ECO:0000313" key="1">
    <source>
        <dbReference type="EMBL" id="KAL2052318.1"/>
    </source>
</evidence>
<dbReference type="Proteomes" id="UP001590951">
    <property type="component" value="Unassembled WGS sequence"/>
</dbReference>
<sequence>MENIPNRVFYNYDGITVKDPFRALGDAGVNAFLNQATRGQCLGPTKFVNSASTLGEELTFALDWGCIDIQVQTAQ</sequence>
<keyword evidence="2" id="KW-1185">Reference proteome</keyword>
<reference evidence="1 2" key="1">
    <citation type="submission" date="2024-09" db="EMBL/GenBank/DDBJ databases">
        <title>Rethinking Asexuality: The Enigmatic Case of Functional Sexual Genes in Lepraria (Stereocaulaceae).</title>
        <authorList>
            <person name="Doellman M."/>
            <person name="Sun Y."/>
            <person name="Barcenas-Pena A."/>
            <person name="Lumbsch H.T."/>
            <person name="Grewe F."/>
        </authorList>
    </citation>
    <scope>NUCLEOTIDE SEQUENCE [LARGE SCALE GENOMIC DNA]</scope>
    <source>
        <strain evidence="1 2">Grewe 0041</strain>
    </source>
</reference>
<protein>
    <submittedName>
        <fullName evidence="1">Uncharacterized protein</fullName>
    </submittedName>
</protein>
<accession>A0ABR4B364</accession>